<dbReference type="Gene3D" id="3.40.50.80">
    <property type="entry name" value="Nucleotide-binding domain of ferredoxin-NADP reductase (FNR) module"/>
    <property type="match status" value="1"/>
</dbReference>
<dbReference type="OrthoDB" id="436496at2759"/>
<keyword evidence="11" id="KW-0408">Iron</keyword>
<gene>
    <name evidence="17" type="ordered locus">Cd36_35380</name>
    <name evidence="18" type="ORF">CD36_35380</name>
</gene>
<keyword evidence="18" id="KW-0560">Oxidoreductase</keyword>
<dbReference type="Proteomes" id="UP000002605">
    <property type="component" value="Chromosome R"/>
</dbReference>
<dbReference type="SUPFAM" id="SSF46458">
    <property type="entry name" value="Globin-like"/>
    <property type="match status" value="1"/>
</dbReference>
<evidence type="ECO:0000256" key="6">
    <source>
        <dbReference type="ARBA" id="ARBA00022617"/>
    </source>
</evidence>
<dbReference type="GO" id="GO:0046210">
    <property type="term" value="P:nitric oxide catabolic process"/>
    <property type="evidence" value="ECO:0007669"/>
    <property type="project" value="TreeGrafter"/>
</dbReference>
<evidence type="ECO:0000256" key="5">
    <source>
        <dbReference type="ARBA" id="ARBA00022575"/>
    </source>
</evidence>
<evidence type="ECO:0000256" key="10">
    <source>
        <dbReference type="ARBA" id="ARBA00022857"/>
    </source>
</evidence>
<dbReference type="RefSeq" id="XP_002422512.1">
    <property type="nucleotide sequence ID" value="XM_002422467.1"/>
</dbReference>
<evidence type="ECO:0000256" key="7">
    <source>
        <dbReference type="ARBA" id="ARBA00022630"/>
    </source>
</evidence>
<dbReference type="GO" id="GO:0020037">
    <property type="term" value="F:heme binding"/>
    <property type="evidence" value="ECO:0007669"/>
    <property type="project" value="InterPro"/>
</dbReference>
<keyword evidence="9" id="KW-0274">FAD</keyword>
<keyword evidence="12" id="KW-0520">NAD</keyword>
<evidence type="ECO:0000256" key="4">
    <source>
        <dbReference type="ARBA" id="ARBA00012229"/>
    </source>
</evidence>
<accession>B9WN53</accession>
<dbReference type="Pfam" id="PF00042">
    <property type="entry name" value="Globin"/>
    <property type="match status" value="1"/>
</dbReference>
<evidence type="ECO:0000256" key="2">
    <source>
        <dbReference type="ARBA" id="ARBA00001974"/>
    </source>
</evidence>
<organism evidence="18 19">
    <name type="scientific">Candida dubliniensis (strain CD36 / ATCC MYA-646 / CBS 7987 / NCPF 3949 / NRRL Y-17841)</name>
    <name type="common">Yeast</name>
    <dbReference type="NCBI Taxonomy" id="573826"/>
    <lineage>
        <taxon>Eukaryota</taxon>
        <taxon>Fungi</taxon>
        <taxon>Dikarya</taxon>
        <taxon>Ascomycota</taxon>
        <taxon>Saccharomycotina</taxon>
        <taxon>Pichiomycetes</taxon>
        <taxon>Debaryomycetaceae</taxon>
        <taxon>Candida/Lodderomyces clade</taxon>
        <taxon>Candida</taxon>
    </lineage>
</organism>
<dbReference type="PANTHER" id="PTHR43396:SF3">
    <property type="entry name" value="FLAVOHEMOPROTEIN"/>
    <property type="match status" value="1"/>
</dbReference>
<dbReference type="EC" id="1.14.12.17" evidence="4"/>
<dbReference type="InterPro" id="IPR017938">
    <property type="entry name" value="Riboflavin_synthase-like_b-brl"/>
</dbReference>
<dbReference type="HOGENOM" id="CLU_003827_12_0_1"/>
<evidence type="ECO:0000313" key="18">
    <source>
        <dbReference type="EMBL" id="CAX40520.1"/>
    </source>
</evidence>
<feature type="domain" description="FAD-binding FR-type" evidence="16">
    <location>
        <begin position="194"/>
        <end position="298"/>
    </location>
</feature>
<dbReference type="AlphaFoldDB" id="B9WN53"/>
<dbReference type="GO" id="GO:0071949">
    <property type="term" value="F:FAD binding"/>
    <property type="evidence" value="ECO:0007669"/>
    <property type="project" value="TreeGrafter"/>
</dbReference>
<dbReference type="PROSITE" id="PS51384">
    <property type="entry name" value="FAD_FR"/>
    <property type="match status" value="1"/>
</dbReference>
<dbReference type="GO" id="GO:0071500">
    <property type="term" value="P:cellular response to nitrosative stress"/>
    <property type="evidence" value="ECO:0007669"/>
    <property type="project" value="TreeGrafter"/>
</dbReference>
<dbReference type="GO" id="GO:0046872">
    <property type="term" value="F:metal ion binding"/>
    <property type="evidence" value="ECO:0007669"/>
    <property type="project" value="UniProtKB-KW"/>
</dbReference>
<reference evidence="18 19" key="1">
    <citation type="journal article" date="2009" name="Genome Res.">
        <title>Comparative genomics of the fungal pathogens Candida dubliniensis and Candida albicans.</title>
        <authorList>
            <person name="Jackson A.P."/>
            <person name="Gamble J.A."/>
            <person name="Yeomans T."/>
            <person name="Moran G.P."/>
            <person name="Saunders D."/>
            <person name="Harris D."/>
            <person name="Aslett M."/>
            <person name="Barrell J.F."/>
            <person name="Butler G."/>
            <person name="Citiulo F."/>
            <person name="Coleman D.C."/>
            <person name="de Groot P.W.J."/>
            <person name="Goodwin T.J."/>
            <person name="Quail M.A."/>
            <person name="McQuillan J."/>
            <person name="Munro C.A."/>
            <person name="Pain A."/>
            <person name="Poulter R.T."/>
            <person name="Rajandream M.A."/>
            <person name="Renauld H."/>
            <person name="Spiering M.J."/>
            <person name="Tivey A."/>
            <person name="Gow N.A.R."/>
            <person name="Barrell B."/>
            <person name="Sullivan D.J."/>
            <person name="Berriman M."/>
        </authorList>
    </citation>
    <scope>NUCLEOTIDE SEQUENCE [LARGE SCALE GENOMIC DNA]</scope>
    <source>
        <strain evidence="19">CD36 / ATCC MYA-646 / CBS 7987 / NCPF 3949 / NRRL Y-17841</strain>
    </source>
</reference>
<proteinExistence type="inferred from homology"/>
<dbReference type="InterPro" id="IPR001433">
    <property type="entry name" value="OxRdtase_FAD/NAD-bd"/>
</dbReference>
<dbReference type="Pfam" id="PF00175">
    <property type="entry name" value="NAD_binding_1"/>
    <property type="match status" value="1"/>
</dbReference>
<dbReference type="PROSITE" id="PS01033">
    <property type="entry name" value="GLOBIN"/>
    <property type="match status" value="1"/>
</dbReference>
<dbReference type="InterPro" id="IPR039261">
    <property type="entry name" value="FNR_nucleotide-bd"/>
</dbReference>
<comment type="cofactor">
    <cofactor evidence="1">
        <name>heme b</name>
        <dbReference type="ChEBI" id="CHEBI:60344"/>
    </cofactor>
</comment>
<protein>
    <recommendedName>
        <fullName evidence="4">nitric oxide dioxygenase</fullName>
        <ecNumber evidence="4">1.14.12.17</ecNumber>
    </recommendedName>
</protein>
<evidence type="ECO:0000256" key="3">
    <source>
        <dbReference type="ARBA" id="ARBA00006401"/>
    </source>
</evidence>
<dbReference type="GeneID" id="8049637"/>
<dbReference type="SUPFAM" id="SSF63380">
    <property type="entry name" value="Riboflavin synthase domain-like"/>
    <property type="match status" value="1"/>
</dbReference>
<evidence type="ECO:0000313" key="17">
    <source>
        <dbReference type="CGD" id="CAL0000162754"/>
    </source>
</evidence>
<evidence type="ECO:0000256" key="11">
    <source>
        <dbReference type="ARBA" id="ARBA00023004"/>
    </source>
</evidence>
<keyword evidence="5" id="KW-0216">Detoxification</keyword>
<evidence type="ECO:0000256" key="8">
    <source>
        <dbReference type="ARBA" id="ARBA00022723"/>
    </source>
</evidence>
<dbReference type="FunFam" id="3.40.50.80:FF:000076">
    <property type="entry name" value="Flavohemoprotein"/>
    <property type="match status" value="1"/>
</dbReference>
<feature type="domain" description="Globin" evidence="15">
    <location>
        <begin position="47"/>
        <end position="185"/>
    </location>
</feature>
<dbReference type="Gene3D" id="2.40.30.10">
    <property type="entry name" value="Translation factors"/>
    <property type="match status" value="1"/>
</dbReference>
<evidence type="ECO:0000256" key="13">
    <source>
        <dbReference type="ARBA" id="ARBA00048649"/>
    </source>
</evidence>
<keyword evidence="7" id="KW-0285">Flavoprotein</keyword>
<evidence type="ECO:0000256" key="14">
    <source>
        <dbReference type="ARBA" id="ARBA00049433"/>
    </source>
</evidence>
<comment type="catalytic activity">
    <reaction evidence="14">
        <text>2 nitric oxide + NADPH + 2 O2 = 2 nitrate + NADP(+) + H(+)</text>
        <dbReference type="Rhea" id="RHEA:19465"/>
        <dbReference type="ChEBI" id="CHEBI:15378"/>
        <dbReference type="ChEBI" id="CHEBI:15379"/>
        <dbReference type="ChEBI" id="CHEBI:16480"/>
        <dbReference type="ChEBI" id="CHEBI:17632"/>
        <dbReference type="ChEBI" id="CHEBI:57783"/>
        <dbReference type="ChEBI" id="CHEBI:58349"/>
        <dbReference type="EC" id="1.14.12.17"/>
    </reaction>
</comment>
<dbReference type="InterPro" id="IPR009050">
    <property type="entry name" value="Globin-like_sf"/>
</dbReference>
<dbReference type="GO" id="GO:0019825">
    <property type="term" value="F:oxygen binding"/>
    <property type="evidence" value="ECO:0007669"/>
    <property type="project" value="InterPro"/>
</dbReference>
<dbReference type="VEuPathDB" id="FungiDB:CD36_35380"/>
<evidence type="ECO:0000256" key="12">
    <source>
        <dbReference type="ARBA" id="ARBA00023027"/>
    </source>
</evidence>
<comment type="cofactor">
    <cofactor evidence="2">
        <name>FAD</name>
        <dbReference type="ChEBI" id="CHEBI:57692"/>
    </cofactor>
</comment>
<dbReference type="EMBL" id="FM992695">
    <property type="protein sequence ID" value="CAX40520.1"/>
    <property type="molecule type" value="Genomic_DNA"/>
</dbReference>
<dbReference type="GO" id="GO:0008941">
    <property type="term" value="F:nitric oxide dioxygenase NAD(P)H activity"/>
    <property type="evidence" value="ECO:0007669"/>
    <property type="project" value="UniProtKB-EC"/>
</dbReference>
<comment type="similarity">
    <text evidence="3">In the C-terminal section; belongs to the flavoprotein pyridine nucleotide cytochrome reductase family.</text>
</comment>
<keyword evidence="19" id="KW-1185">Reference proteome</keyword>
<keyword evidence="10" id="KW-0521">NADP</keyword>
<dbReference type="InterPro" id="IPR008333">
    <property type="entry name" value="Cbr1-like_FAD-bd_dom"/>
</dbReference>
<dbReference type="KEGG" id="cdu:CD36_35380"/>
<dbReference type="Gene3D" id="1.10.490.10">
    <property type="entry name" value="Globins"/>
    <property type="match status" value="1"/>
</dbReference>
<dbReference type="Pfam" id="PF00970">
    <property type="entry name" value="FAD_binding_6"/>
    <property type="match status" value="1"/>
</dbReference>
<keyword evidence="8" id="KW-0479">Metal-binding</keyword>
<evidence type="ECO:0000313" key="19">
    <source>
        <dbReference type="Proteomes" id="UP000002605"/>
    </source>
</evidence>
<dbReference type="CDD" id="cd06184">
    <property type="entry name" value="flavohem_like_fad_nad_binding"/>
    <property type="match status" value="1"/>
</dbReference>
<dbReference type="SUPFAM" id="SSF52343">
    <property type="entry name" value="Ferredoxin reductase-like, C-terminal NADP-linked domain"/>
    <property type="match status" value="1"/>
</dbReference>
<dbReference type="eggNOG" id="KOG3378">
    <property type="taxonomic scope" value="Eukaryota"/>
</dbReference>
<dbReference type="CGD" id="CAL0000162754">
    <property type="gene designation" value="Cd36_35380"/>
</dbReference>
<dbReference type="InterPro" id="IPR000971">
    <property type="entry name" value="Globin"/>
</dbReference>
<evidence type="ECO:0000256" key="1">
    <source>
        <dbReference type="ARBA" id="ARBA00001970"/>
    </source>
</evidence>
<dbReference type="InterPro" id="IPR017927">
    <property type="entry name" value="FAD-bd_FR_type"/>
</dbReference>
<dbReference type="InterPro" id="IPR012292">
    <property type="entry name" value="Globin/Proto"/>
</dbReference>
<sequence length="429" mass="50314">MLCTDNLQNMIYIAESISQFLPKVELVYQAMPIDINAKAQCFFDTRPLTRSERKIIKDSIPILEYLDIQFGEKFFKRLVKRFPEYKPYFNETHLTLLRQPRSFHHCLLEFARNIDDLRPMKDFIMKIASKHVARQVSPDQYRVFGQILIGVMVDQFPKEFVDEEFVEAWTMAFRILANILINIEVREYSDKPWYGFKPFKVTRMQDECVGTKSFFITPVDGSPVPVPKRGQYLCMRWKLPDKQERLREYTISEFPKNNEYRITVRYIPGGKVTTYIHQKLAVGDIVQVSPPCGDCYYHSSKRNMVMLAGGNGVVALAPMIEKGLAEGRKVTFLYSNRSTETRSFGQFFRDLKKKYGEQLEVAEYLSRSRVIDPIDKYYRRSLTVEDLDFIKPEDDVYMIGPRGYMKMIDDYLRGRGVKVTLDYFGPQEV</sequence>
<evidence type="ECO:0000259" key="16">
    <source>
        <dbReference type="PROSITE" id="PS51384"/>
    </source>
</evidence>
<name>B9WN53_CANDC</name>
<dbReference type="PANTHER" id="PTHR43396">
    <property type="entry name" value="FLAVOHEMOPROTEIN"/>
    <property type="match status" value="1"/>
</dbReference>
<comment type="catalytic activity">
    <reaction evidence="13">
        <text>2 nitric oxide + NADH + 2 O2 = 2 nitrate + NAD(+) + H(+)</text>
        <dbReference type="Rhea" id="RHEA:19469"/>
        <dbReference type="ChEBI" id="CHEBI:15378"/>
        <dbReference type="ChEBI" id="CHEBI:15379"/>
        <dbReference type="ChEBI" id="CHEBI:16480"/>
        <dbReference type="ChEBI" id="CHEBI:17632"/>
        <dbReference type="ChEBI" id="CHEBI:57540"/>
        <dbReference type="ChEBI" id="CHEBI:57945"/>
        <dbReference type="EC" id="1.14.12.17"/>
    </reaction>
</comment>
<evidence type="ECO:0000259" key="15">
    <source>
        <dbReference type="PROSITE" id="PS01033"/>
    </source>
</evidence>
<evidence type="ECO:0000256" key="9">
    <source>
        <dbReference type="ARBA" id="ARBA00022827"/>
    </source>
</evidence>
<keyword evidence="6" id="KW-0349">Heme</keyword>
<dbReference type="GO" id="GO:0009636">
    <property type="term" value="P:response to toxic substance"/>
    <property type="evidence" value="ECO:0007669"/>
    <property type="project" value="UniProtKB-KW"/>
</dbReference>